<dbReference type="EMBL" id="AP019620">
    <property type="protein sequence ID" value="BBJ40163.1"/>
    <property type="molecule type" value="Genomic_DNA"/>
</dbReference>
<gene>
    <name evidence="3" type="ORF">SSPO_028810</name>
</gene>
<evidence type="ECO:0000313" key="4">
    <source>
        <dbReference type="Proteomes" id="UP000463951"/>
    </source>
</evidence>
<reference evidence="3 4" key="1">
    <citation type="journal article" date="2020" name="Int. J. Syst. Evol. Microbiol.">
        <title>Reclassification of Streptomyces castelarensis and Streptomyces sporoclivatus as later heterotypic synonyms of Streptomyces antimycoticus.</title>
        <authorList>
            <person name="Komaki H."/>
            <person name="Tamura T."/>
        </authorList>
    </citation>
    <scope>NUCLEOTIDE SEQUENCE [LARGE SCALE GENOMIC DNA]</scope>
    <source>
        <strain evidence="3 4">NBRC 100767</strain>
    </source>
</reference>
<dbReference type="SUPFAM" id="SSF52499">
    <property type="entry name" value="Isochorismatase-like hydrolases"/>
    <property type="match status" value="1"/>
</dbReference>
<evidence type="ECO:0000313" key="3">
    <source>
        <dbReference type="EMBL" id="BBJ40163.1"/>
    </source>
</evidence>
<dbReference type="InterPro" id="IPR036380">
    <property type="entry name" value="Isochorismatase-like_sf"/>
</dbReference>
<evidence type="ECO:0000259" key="2">
    <source>
        <dbReference type="Pfam" id="PF00857"/>
    </source>
</evidence>
<feature type="compositionally biased region" description="Low complexity" evidence="1">
    <location>
        <begin position="90"/>
        <end position="116"/>
    </location>
</feature>
<accession>A0A499UFM2</accession>
<dbReference type="InterPro" id="IPR000868">
    <property type="entry name" value="Isochorismatase-like_dom"/>
</dbReference>
<evidence type="ECO:0000256" key="1">
    <source>
        <dbReference type="SAM" id="MobiDB-lite"/>
    </source>
</evidence>
<proteinExistence type="predicted"/>
<name>A0A499UFM2_9ACTN</name>
<dbReference type="Gene3D" id="3.40.50.850">
    <property type="entry name" value="Isochorismatase-like"/>
    <property type="match status" value="1"/>
</dbReference>
<organism evidence="3 4">
    <name type="scientific">Streptomyces antimycoticus</name>
    <dbReference type="NCBI Taxonomy" id="68175"/>
    <lineage>
        <taxon>Bacteria</taxon>
        <taxon>Bacillati</taxon>
        <taxon>Actinomycetota</taxon>
        <taxon>Actinomycetes</taxon>
        <taxon>Kitasatosporales</taxon>
        <taxon>Streptomycetaceae</taxon>
        <taxon>Streptomyces</taxon>
        <taxon>Streptomyces violaceusniger group</taxon>
    </lineage>
</organism>
<dbReference type="Proteomes" id="UP000463951">
    <property type="component" value="Chromosome"/>
</dbReference>
<sequence>MPATTLDPNTALVLVDLQKGIAGLPTVHPTAEVIERGARLAAAFRKRGLPVVLVRVVAGAPGRTEAQGAAEAGSSRPTSPTSCRNSATRTATSWSPSTPGAPSTAPTSTSSCAAAG</sequence>
<feature type="compositionally biased region" description="Polar residues" evidence="1">
    <location>
        <begin position="75"/>
        <end position="89"/>
    </location>
</feature>
<dbReference type="Pfam" id="PF00857">
    <property type="entry name" value="Isochorismatase"/>
    <property type="match status" value="1"/>
</dbReference>
<protein>
    <recommendedName>
        <fullName evidence="2">Isochorismatase-like domain-containing protein</fullName>
    </recommendedName>
</protein>
<dbReference type="AlphaFoldDB" id="A0A499UFM2"/>
<feature type="region of interest" description="Disordered" evidence="1">
    <location>
        <begin position="61"/>
        <end position="116"/>
    </location>
</feature>
<feature type="domain" description="Isochorismatase-like" evidence="2">
    <location>
        <begin position="10"/>
        <end position="68"/>
    </location>
</feature>